<dbReference type="InterPro" id="IPR050546">
    <property type="entry name" value="Glycosyl_Hydrlase_16"/>
</dbReference>
<proteinExistence type="inferred from homology"/>
<dbReference type="GO" id="GO:0005975">
    <property type="term" value="P:carbohydrate metabolic process"/>
    <property type="evidence" value="ECO:0007669"/>
    <property type="project" value="InterPro"/>
</dbReference>
<evidence type="ECO:0000313" key="5">
    <source>
        <dbReference type="Proteomes" id="UP000250079"/>
    </source>
</evidence>
<keyword evidence="4" id="KW-0326">Glycosidase</keyword>
<accession>A0A2Z2NQX2</accession>
<evidence type="ECO:0000259" key="3">
    <source>
        <dbReference type="PROSITE" id="PS51762"/>
    </source>
</evidence>
<organism evidence="4 5">
    <name type="scientific">Granulosicoccus antarcticus IMCC3135</name>
    <dbReference type="NCBI Taxonomy" id="1192854"/>
    <lineage>
        <taxon>Bacteria</taxon>
        <taxon>Pseudomonadati</taxon>
        <taxon>Pseudomonadota</taxon>
        <taxon>Gammaproteobacteria</taxon>
        <taxon>Chromatiales</taxon>
        <taxon>Granulosicoccaceae</taxon>
        <taxon>Granulosicoccus</taxon>
    </lineage>
</organism>
<dbReference type="KEGG" id="gai:IMCC3135_14050"/>
<comment type="similarity">
    <text evidence="1">Belongs to the glycosyl hydrolase 16 family.</text>
</comment>
<dbReference type="CDD" id="cd08023">
    <property type="entry name" value="GH16_laminarinase_like"/>
    <property type="match status" value="1"/>
</dbReference>
<reference evidence="4 5" key="1">
    <citation type="submission" date="2016-12" db="EMBL/GenBank/DDBJ databases">
        <authorList>
            <person name="Song W.-J."/>
            <person name="Kurnit D.M."/>
        </authorList>
    </citation>
    <scope>NUCLEOTIDE SEQUENCE [LARGE SCALE GENOMIC DNA]</scope>
    <source>
        <strain evidence="4 5">IMCC3135</strain>
    </source>
</reference>
<dbReference type="Pfam" id="PF00722">
    <property type="entry name" value="Glyco_hydro_16"/>
    <property type="match status" value="1"/>
</dbReference>
<dbReference type="SUPFAM" id="SSF49899">
    <property type="entry name" value="Concanavalin A-like lectins/glucanases"/>
    <property type="match status" value="1"/>
</dbReference>
<protein>
    <submittedName>
        <fullName evidence="4">Glucan endo-1,3-beta-glucosidase A1</fullName>
        <ecNumber evidence="4">3.2.1.39</ecNumber>
    </submittedName>
</protein>
<evidence type="ECO:0000313" key="4">
    <source>
        <dbReference type="EMBL" id="ASJ72895.1"/>
    </source>
</evidence>
<name>A0A2Z2NQX2_9GAMM</name>
<dbReference type="GO" id="GO:0042973">
    <property type="term" value="F:glucan endo-1,3-beta-D-glucosidase activity"/>
    <property type="evidence" value="ECO:0007669"/>
    <property type="project" value="UniProtKB-EC"/>
</dbReference>
<evidence type="ECO:0000256" key="1">
    <source>
        <dbReference type="ARBA" id="ARBA00006865"/>
    </source>
</evidence>
<dbReference type="Proteomes" id="UP000250079">
    <property type="component" value="Chromosome"/>
</dbReference>
<evidence type="ECO:0000256" key="2">
    <source>
        <dbReference type="SAM" id="MobiDB-lite"/>
    </source>
</evidence>
<feature type="domain" description="GH16" evidence="3">
    <location>
        <begin position="98"/>
        <end position="431"/>
    </location>
</feature>
<dbReference type="InterPro" id="IPR000757">
    <property type="entry name" value="Beta-glucanase-like"/>
</dbReference>
<dbReference type="EC" id="3.2.1.39" evidence="4"/>
<dbReference type="OrthoDB" id="9809583at2"/>
<dbReference type="RefSeq" id="WP_157735975.1">
    <property type="nucleotide sequence ID" value="NZ_CP018632.1"/>
</dbReference>
<dbReference type="AlphaFoldDB" id="A0A2Z2NQX2"/>
<dbReference type="Gene3D" id="2.60.120.200">
    <property type="match status" value="1"/>
</dbReference>
<dbReference type="PROSITE" id="PS51762">
    <property type="entry name" value="GH16_2"/>
    <property type="match status" value="1"/>
</dbReference>
<dbReference type="PANTHER" id="PTHR10963:SF55">
    <property type="entry name" value="GLYCOSIDE HYDROLASE FAMILY 16 PROTEIN"/>
    <property type="match status" value="1"/>
</dbReference>
<keyword evidence="5" id="KW-1185">Reference proteome</keyword>
<feature type="region of interest" description="Disordered" evidence="2">
    <location>
        <begin position="93"/>
        <end position="116"/>
    </location>
</feature>
<dbReference type="PANTHER" id="PTHR10963">
    <property type="entry name" value="GLYCOSYL HYDROLASE-RELATED"/>
    <property type="match status" value="1"/>
</dbReference>
<gene>
    <name evidence="4" type="primary">glcA_2</name>
    <name evidence="4" type="ORF">IMCC3135_14050</name>
</gene>
<sequence length="431" mass="48247">MAYAIDTPLNTSGSEVAQSYANDGEITWSWSAVDGATSYQVTVDGIYAGETNDLSFTSGNLWVGEHSMTVDAIDANGNSSVQSATIKVNVTQASSDRNTYAGAPPPSQGDENAASVESQIDPTSYDYPEVYQHSGYELVFSDEFNGTALNPFRWSSQLRWDGEFNGERYEYRVINGEDQFYVNVLSEDQEHQESIVPVYNPFQFDGSTLSIRAVKNPLQTSTKKLTYGSLKQISSQQTFLSGAISTHEKFSQKFGYFEARIKIPSANGTFPAFWLLHEKRVAEGTQRTEIDIMENLGHAPWYIYNSFHYFKNVTSSHFGDANFIKPQPSGQVYTGLDYSEDFHVYAVKWAPGRITWFIDGEQVSEVANNEANFEELYVILNLAMGGNWTNFPNNAGGLGRRSNNRFPSPNDLVEFNNPALVIDYVRFYKAK</sequence>
<dbReference type="InterPro" id="IPR013320">
    <property type="entry name" value="ConA-like_dom_sf"/>
</dbReference>
<dbReference type="EMBL" id="CP018632">
    <property type="protein sequence ID" value="ASJ72895.1"/>
    <property type="molecule type" value="Genomic_DNA"/>
</dbReference>
<keyword evidence="4" id="KW-0378">Hydrolase</keyword>